<evidence type="ECO:0000256" key="2">
    <source>
        <dbReference type="SAM" id="Phobius"/>
    </source>
</evidence>
<feature type="transmembrane region" description="Helical" evidence="2">
    <location>
        <begin position="12"/>
        <end position="33"/>
    </location>
</feature>
<sequence>MMKRAGVRRLKVFSIAFGVSVVILSLIFIPIMLEVSPLRDYTPSSSIPSSAAPIAYTPVVSDNLTALVIITEAGKARYFLLVRFNPVKGQLPVTSLPYNMQVRAGGKNNTLQGYDAYGGTLEVKRIVEDVLDINISRTARLSTENFIKAVNTLGTVKYTIPYTLIYKNVNANIYINIPKGNQVLDGHAVYDLFRYPSYTEGEAHRYKVQSDVLAALINQRLNDWLIAHSDSVFKTLINLAETDISHSDYAKSLPMLRYFATQLYEPAVPVFPAGQFKSEGFLLSQKSLDALKGYYGGAEATSLGASSVETESENPVNP</sequence>
<keyword evidence="2" id="KW-0812">Transmembrane</keyword>
<accession>A0A1G9VB80</accession>
<dbReference type="STRING" id="258515.SAMN05192585_103113"/>
<dbReference type="Gene3D" id="3.40.630.190">
    <property type="entry name" value="LCP protein"/>
    <property type="match status" value="1"/>
</dbReference>
<dbReference type="Proteomes" id="UP000199182">
    <property type="component" value="Unassembled WGS sequence"/>
</dbReference>
<protein>
    <submittedName>
        <fullName evidence="4">Transcriptional attenuator, LytR family</fullName>
    </submittedName>
</protein>
<dbReference type="PANTHER" id="PTHR33392:SF6">
    <property type="entry name" value="POLYISOPRENYL-TEICHOIC ACID--PEPTIDOGLYCAN TEICHOIC ACID TRANSFERASE TAGU"/>
    <property type="match status" value="1"/>
</dbReference>
<name>A0A1G9VB80_9FIRM</name>
<dbReference type="OrthoDB" id="1862389at2"/>
<evidence type="ECO:0000256" key="1">
    <source>
        <dbReference type="ARBA" id="ARBA00006068"/>
    </source>
</evidence>
<comment type="similarity">
    <text evidence="1">Belongs to the LytR/CpsA/Psr (LCP) family.</text>
</comment>
<dbReference type="EMBL" id="FNID01000003">
    <property type="protein sequence ID" value="SDM69326.1"/>
    <property type="molecule type" value="Genomic_DNA"/>
</dbReference>
<feature type="domain" description="Cell envelope-related transcriptional attenuator" evidence="3">
    <location>
        <begin position="80"/>
        <end position="219"/>
    </location>
</feature>
<dbReference type="RefSeq" id="WP_092637887.1">
    <property type="nucleotide sequence ID" value="NZ_FNID01000003.1"/>
</dbReference>
<dbReference type="InterPro" id="IPR050922">
    <property type="entry name" value="LytR/CpsA/Psr_CW_biosynth"/>
</dbReference>
<evidence type="ECO:0000259" key="3">
    <source>
        <dbReference type="Pfam" id="PF03816"/>
    </source>
</evidence>
<dbReference type="Pfam" id="PF03816">
    <property type="entry name" value="LytR_cpsA_psr"/>
    <property type="match status" value="1"/>
</dbReference>
<evidence type="ECO:0000313" key="5">
    <source>
        <dbReference type="Proteomes" id="UP000199182"/>
    </source>
</evidence>
<keyword evidence="2" id="KW-0472">Membrane</keyword>
<evidence type="ECO:0000313" key="4">
    <source>
        <dbReference type="EMBL" id="SDM69326.1"/>
    </source>
</evidence>
<keyword evidence="5" id="KW-1185">Reference proteome</keyword>
<dbReference type="PANTHER" id="PTHR33392">
    <property type="entry name" value="POLYISOPRENYL-TEICHOIC ACID--PEPTIDOGLYCAN TEICHOIC ACID TRANSFERASE TAGU"/>
    <property type="match status" value="1"/>
</dbReference>
<dbReference type="InterPro" id="IPR004474">
    <property type="entry name" value="LytR_CpsA_psr"/>
</dbReference>
<organism evidence="4 5">
    <name type="scientific">Acetanaerobacterium elongatum</name>
    <dbReference type="NCBI Taxonomy" id="258515"/>
    <lineage>
        <taxon>Bacteria</taxon>
        <taxon>Bacillati</taxon>
        <taxon>Bacillota</taxon>
        <taxon>Clostridia</taxon>
        <taxon>Eubacteriales</taxon>
        <taxon>Oscillospiraceae</taxon>
        <taxon>Acetanaerobacterium</taxon>
    </lineage>
</organism>
<keyword evidence="2" id="KW-1133">Transmembrane helix</keyword>
<gene>
    <name evidence="4" type="ORF">SAMN05192585_103113</name>
</gene>
<dbReference type="AlphaFoldDB" id="A0A1G9VB80"/>
<reference evidence="4 5" key="1">
    <citation type="submission" date="2016-10" db="EMBL/GenBank/DDBJ databases">
        <authorList>
            <person name="de Groot N.N."/>
        </authorList>
    </citation>
    <scope>NUCLEOTIDE SEQUENCE [LARGE SCALE GENOMIC DNA]</scope>
    <source>
        <strain evidence="4 5">CGMCC 1.5012</strain>
    </source>
</reference>
<proteinExistence type="inferred from homology"/>